<name>A0A438DLZ8_VITVI</name>
<dbReference type="PANTHER" id="PTHR48051">
    <property type="match status" value="1"/>
</dbReference>
<dbReference type="SMART" id="SM00364">
    <property type="entry name" value="LRR_BAC"/>
    <property type="match status" value="2"/>
</dbReference>
<comment type="caution">
    <text evidence="3">The sequence shown here is derived from an EMBL/GenBank/DDBJ whole genome shotgun (WGS) entry which is preliminary data.</text>
</comment>
<protein>
    <submittedName>
        <fullName evidence="3">Plant intracellular Ras-group-related LRR protein 6</fullName>
    </submittedName>
</protein>
<dbReference type="PANTHER" id="PTHR48051:SF54">
    <property type="entry name" value="LEUCINE-RICH REPEAT-CONTAINING PROTEIN"/>
    <property type="match status" value="1"/>
</dbReference>
<organism evidence="3 4">
    <name type="scientific">Vitis vinifera</name>
    <name type="common">Grape</name>
    <dbReference type="NCBI Taxonomy" id="29760"/>
    <lineage>
        <taxon>Eukaryota</taxon>
        <taxon>Viridiplantae</taxon>
        <taxon>Streptophyta</taxon>
        <taxon>Embryophyta</taxon>
        <taxon>Tracheophyta</taxon>
        <taxon>Spermatophyta</taxon>
        <taxon>Magnoliopsida</taxon>
        <taxon>eudicotyledons</taxon>
        <taxon>Gunneridae</taxon>
        <taxon>Pentapetalae</taxon>
        <taxon>rosids</taxon>
        <taxon>Vitales</taxon>
        <taxon>Vitaceae</taxon>
        <taxon>Viteae</taxon>
        <taxon>Vitis</taxon>
    </lineage>
</organism>
<dbReference type="EMBL" id="QGNW01001571">
    <property type="protein sequence ID" value="RVW36479.1"/>
    <property type="molecule type" value="Genomic_DNA"/>
</dbReference>
<evidence type="ECO:0000313" key="3">
    <source>
        <dbReference type="EMBL" id="RVW36479.1"/>
    </source>
</evidence>
<keyword evidence="2" id="KW-0677">Repeat</keyword>
<sequence>MPKPISMVITHDKSCSVVIMYGHDNDCEVREVKTLFRRLHGQVLRRDNEDVMSWVHVGSLFDFIDWSGSLHVDCDNEASYVAYDNFFLQASNNCITGLPEDLAHCLKLIKLDVEGNKLTMLSENMIASWVLLTELNASRNLLTGLPENIGRLSRLIRLDFHQNRISSIPASIKGCCSLAEFYMGNNVLSSLTSEIGALSLLGTLDLHSNQVGRHSMFSLSTKFILPVSNSSKTSDIPSLSLTIWRYTVKLDPSRATQPSQGLD</sequence>
<dbReference type="Proteomes" id="UP000288805">
    <property type="component" value="Unassembled WGS sequence"/>
</dbReference>
<dbReference type="Gene3D" id="3.80.10.10">
    <property type="entry name" value="Ribonuclease Inhibitor"/>
    <property type="match status" value="1"/>
</dbReference>
<dbReference type="InterPro" id="IPR032675">
    <property type="entry name" value="LRR_dom_sf"/>
</dbReference>
<reference evidence="3 4" key="1">
    <citation type="journal article" date="2018" name="PLoS Genet.">
        <title>Population sequencing reveals clonal diversity and ancestral inbreeding in the grapevine cultivar Chardonnay.</title>
        <authorList>
            <person name="Roach M.J."/>
            <person name="Johnson D.L."/>
            <person name="Bohlmann J."/>
            <person name="van Vuuren H.J."/>
            <person name="Jones S.J."/>
            <person name="Pretorius I.S."/>
            <person name="Schmidt S.A."/>
            <person name="Borneman A.R."/>
        </authorList>
    </citation>
    <scope>NUCLEOTIDE SEQUENCE [LARGE SCALE GENOMIC DNA]</scope>
    <source>
        <strain evidence="4">cv. Chardonnay</strain>
        <tissue evidence="3">Leaf</tissue>
    </source>
</reference>
<dbReference type="SUPFAM" id="SSF52058">
    <property type="entry name" value="L domain-like"/>
    <property type="match status" value="1"/>
</dbReference>
<keyword evidence="1" id="KW-0433">Leucine-rich repeat</keyword>
<evidence type="ECO:0000256" key="2">
    <source>
        <dbReference type="ARBA" id="ARBA00022737"/>
    </source>
</evidence>
<gene>
    <name evidence="3" type="primary">IRL6_5</name>
    <name evidence="3" type="ORF">CK203_074709</name>
</gene>
<accession>A0A438DLZ8</accession>
<dbReference type="InterPro" id="IPR050216">
    <property type="entry name" value="LRR_domain-containing"/>
</dbReference>
<evidence type="ECO:0000313" key="4">
    <source>
        <dbReference type="Proteomes" id="UP000288805"/>
    </source>
</evidence>
<evidence type="ECO:0000256" key="1">
    <source>
        <dbReference type="ARBA" id="ARBA00022614"/>
    </source>
</evidence>
<proteinExistence type="predicted"/>
<dbReference type="AlphaFoldDB" id="A0A438DLZ8"/>